<sequence length="607" mass="67988">EARQRKHTVLIKKRALKLGPIPVHFSLGTVLLSCLPRTHPALTPSAFHKEMSLTIKQRLASTQEMNLPQVVQLQDKIYPDHRSLQPFPPEVVFQNYTPGEVCEMPVVLRNRDQVIPSHLCPGRHRITPRDLGRGRRLRHQPCSRGSKDYFHQLLCITEREEFIVPICAIGARAILDFPDLLDFSECPVKYSSEKTLLVHNLGNRTARYHLSTQRVGKEQQKEPEHRSCCPAAMAGSGQDVVFRTSSHSCRDVINVLIHETAQSAKSCDTFLLVIPNQNYVTVCFQWKAFATQEEENQLKLSLKDEKDKLSDFLKERRVDTTHREHSALLTRTIQRERARLQGDPMLFNNDIFSLEPKEGEIRPNCSAEINVFFKPQAARVYEQAVYCDISGCETRLPLLLIGEGLGPQLHFSFEELDIGKVFVRAAHSYEVSSRVGVDPGGFRGSSELCGPVEFLVTWVPLPPCLCPCRGFVMGLTFHFDVPALHFGDVSFGFPRTLRCSLSNTSLAPMAFNLCIPEDGLGEASICSSLQIFKITHPSWRKGAKGFMKPREFNISPCMSLLSAGTARRTTQNLIVFTAGISSGDRKNSAATNCPAPAGPHFALSFLL</sequence>
<feature type="domain" description="HYDIN/VesB/CFA65-like Ig-like" evidence="6">
    <location>
        <begin position="173"/>
        <end position="216"/>
    </location>
</feature>
<reference evidence="7" key="3">
    <citation type="submission" date="2025-09" db="UniProtKB">
        <authorList>
            <consortium name="Ensembl"/>
        </authorList>
    </citation>
    <scope>IDENTIFICATION</scope>
</reference>
<dbReference type="GO" id="GO:0005930">
    <property type="term" value="C:axoneme"/>
    <property type="evidence" value="ECO:0007669"/>
    <property type="project" value="TreeGrafter"/>
</dbReference>
<dbReference type="AlphaFoldDB" id="A0A8C3EC74"/>
<dbReference type="PANTHER" id="PTHR23053">
    <property type="entry name" value="DLEC1 DELETED IN LUNG AND ESOPHAGEAL CANCER 1"/>
    <property type="match status" value="1"/>
</dbReference>
<dbReference type="InterPro" id="IPR013783">
    <property type="entry name" value="Ig-like_fold"/>
</dbReference>
<dbReference type="Ensembl" id="ENSCMUT00000021037.2">
    <property type="protein sequence ID" value="ENSCMUP00000019573.2"/>
    <property type="gene ID" value="ENSCMUG00000012100.2"/>
</dbReference>
<comment type="subcellular location">
    <subcellularLocation>
        <location evidence="1">Cell projection</location>
        <location evidence="1">Cilium</location>
    </subcellularLocation>
    <subcellularLocation>
        <location evidence="2">Cytoplasm</location>
    </subcellularLocation>
</comment>
<evidence type="ECO:0000313" key="7">
    <source>
        <dbReference type="Ensembl" id="ENSCMUP00000019573.2"/>
    </source>
</evidence>
<proteinExistence type="predicted"/>
<name>A0A8C3EC74_CORMO</name>
<evidence type="ECO:0000313" key="8">
    <source>
        <dbReference type="Proteomes" id="UP000694553"/>
    </source>
</evidence>
<keyword evidence="4" id="KW-0969">Cilium</keyword>
<keyword evidence="8" id="KW-1185">Reference proteome</keyword>
<dbReference type="Gene3D" id="2.60.40.10">
    <property type="entry name" value="Immunoglobulins"/>
    <property type="match status" value="2"/>
</dbReference>
<dbReference type="InterPro" id="IPR053879">
    <property type="entry name" value="HYDIN_VesB_CFA65-like_Ig"/>
</dbReference>
<reference evidence="7" key="2">
    <citation type="submission" date="2025-08" db="UniProtKB">
        <authorList>
            <consortium name="Ensembl"/>
        </authorList>
    </citation>
    <scope>IDENTIFICATION</scope>
</reference>
<keyword evidence="5" id="KW-0966">Cell projection</keyword>
<keyword evidence="3" id="KW-0963">Cytoplasm</keyword>
<dbReference type="Proteomes" id="UP000694553">
    <property type="component" value="Unassembled WGS sequence"/>
</dbReference>
<accession>A0A8U7MJ14</accession>
<dbReference type="InterPro" id="IPR033305">
    <property type="entry name" value="Hydin-like"/>
</dbReference>
<dbReference type="GO" id="GO:1904158">
    <property type="term" value="P:axonemal central apparatus assembly"/>
    <property type="evidence" value="ECO:0007669"/>
    <property type="project" value="TreeGrafter"/>
</dbReference>
<reference evidence="8" key="1">
    <citation type="submission" date="2019-10" db="EMBL/GenBank/DDBJ databases">
        <title>Corvus moneduloides (New Caledonian crow) genome, bCorMon1, primary haplotype.</title>
        <authorList>
            <person name="Rutz C."/>
            <person name="Fungtammasan C."/>
            <person name="Mountcastle J."/>
            <person name="Formenti G."/>
            <person name="Chow W."/>
            <person name="Howe K."/>
            <person name="Steele M.P."/>
            <person name="Fernandes J."/>
            <person name="Gilbert M.T.P."/>
            <person name="Fedrigo O."/>
            <person name="Jarvis E.D."/>
            <person name="Gemmell N."/>
        </authorList>
    </citation>
    <scope>NUCLEOTIDE SEQUENCE [LARGE SCALE GENOMIC DNA]</scope>
</reference>
<dbReference type="GO" id="GO:0003341">
    <property type="term" value="P:cilium movement"/>
    <property type="evidence" value="ECO:0007669"/>
    <property type="project" value="TreeGrafter"/>
</dbReference>
<protein>
    <recommendedName>
        <fullName evidence="6">HYDIN/VesB/CFA65-like Ig-like domain-containing protein</fullName>
    </recommendedName>
</protein>
<evidence type="ECO:0000259" key="6">
    <source>
        <dbReference type="Pfam" id="PF22544"/>
    </source>
</evidence>
<dbReference type="PANTHER" id="PTHR23053:SF0">
    <property type="entry name" value="HYDROCEPHALUS-INDUCING PROTEIN HOMOLOG"/>
    <property type="match status" value="1"/>
</dbReference>
<organism evidence="7 8">
    <name type="scientific">Corvus moneduloides</name>
    <name type="common">New Caledonian crow</name>
    <dbReference type="NCBI Taxonomy" id="1196302"/>
    <lineage>
        <taxon>Eukaryota</taxon>
        <taxon>Metazoa</taxon>
        <taxon>Chordata</taxon>
        <taxon>Craniata</taxon>
        <taxon>Vertebrata</taxon>
        <taxon>Euteleostomi</taxon>
        <taxon>Archelosauria</taxon>
        <taxon>Archosauria</taxon>
        <taxon>Dinosauria</taxon>
        <taxon>Saurischia</taxon>
        <taxon>Theropoda</taxon>
        <taxon>Coelurosauria</taxon>
        <taxon>Aves</taxon>
        <taxon>Neognathae</taxon>
        <taxon>Neoaves</taxon>
        <taxon>Telluraves</taxon>
        <taxon>Australaves</taxon>
        <taxon>Passeriformes</taxon>
        <taxon>Corvoidea</taxon>
        <taxon>Corvidae</taxon>
        <taxon>Corvus</taxon>
    </lineage>
</organism>
<evidence type="ECO:0000256" key="1">
    <source>
        <dbReference type="ARBA" id="ARBA00004138"/>
    </source>
</evidence>
<dbReference type="OMA" id="IVPICAI"/>
<evidence type="ECO:0000256" key="2">
    <source>
        <dbReference type="ARBA" id="ARBA00004496"/>
    </source>
</evidence>
<evidence type="ECO:0000256" key="4">
    <source>
        <dbReference type="ARBA" id="ARBA00023069"/>
    </source>
</evidence>
<evidence type="ECO:0000256" key="5">
    <source>
        <dbReference type="ARBA" id="ARBA00023273"/>
    </source>
</evidence>
<evidence type="ECO:0000256" key="3">
    <source>
        <dbReference type="ARBA" id="ARBA00022490"/>
    </source>
</evidence>
<dbReference type="Pfam" id="PF22544">
    <property type="entry name" value="HYDIN_VesB_CFA65-like_Ig"/>
    <property type="match status" value="1"/>
</dbReference>
<accession>A0A8C3EC74</accession>